<dbReference type="Ensembl" id="ENSSFAT00005022721.1">
    <property type="protein sequence ID" value="ENSSFAP00005021800.1"/>
    <property type="gene ID" value="ENSSFAG00005011367.1"/>
</dbReference>
<evidence type="ECO:0000256" key="1">
    <source>
        <dbReference type="SAM" id="SignalP"/>
    </source>
</evidence>
<sequence length="62" mass="6893">IWVRFNSLKPKPSGGKNLCLNWYFFLLSLDTLSAAPAPLSNLRADLWSQQPSVAALICSLMK</sequence>
<reference evidence="2" key="1">
    <citation type="submission" date="2019-06" db="EMBL/GenBank/DDBJ databases">
        <authorList>
            <consortium name="Wellcome Sanger Institute Data Sharing"/>
        </authorList>
    </citation>
    <scope>NUCLEOTIDE SEQUENCE [LARGE SCALE GENOMIC DNA]</scope>
</reference>
<accession>A0A672GXP0</accession>
<keyword evidence="3" id="KW-1185">Reference proteome</keyword>
<feature type="signal peptide" evidence="1">
    <location>
        <begin position="1"/>
        <end position="34"/>
    </location>
</feature>
<reference evidence="2" key="3">
    <citation type="submission" date="2025-09" db="UniProtKB">
        <authorList>
            <consortium name="Ensembl"/>
        </authorList>
    </citation>
    <scope>IDENTIFICATION</scope>
</reference>
<feature type="chain" id="PRO_5025382110" evidence="1">
    <location>
        <begin position="35"/>
        <end position="62"/>
    </location>
</feature>
<evidence type="ECO:0000313" key="2">
    <source>
        <dbReference type="Ensembl" id="ENSSFAP00005021800.1"/>
    </source>
</evidence>
<dbReference type="InParanoid" id="A0A672GXP0"/>
<reference evidence="2" key="2">
    <citation type="submission" date="2025-08" db="UniProtKB">
        <authorList>
            <consortium name="Ensembl"/>
        </authorList>
    </citation>
    <scope>IDENTIFICATION</scope>
</reference>
<name>A0A672GXP0_SALFA</name>
<proteinExistence type="predicted"/>
<evidence type="ECO:0000313" key="3">
    <source>
        <dbReference type="Proteomes" id="UP000472267"/>
    </source>
</evidence>
<organism evidence="2 3">
    <name type="scientific">Salarias fasciatus</name>
    <name type="common">Jewelled blenny</name>
    <name type="synonym">Blennius fasciatus</name>
    <dbReference type="NCBI Taxonomy" id="181472"/>
    <lineage>
        <taxon>Eukaryota</taxon>
        <taxon>Metazoa</taxon>
        <taxon>Chordata</taxon>
        <taxon>Craniata</taxon>
        <taxon>Vertebrata</taxon>
        <taxon>Euteleostomi</taxon>
        <taxon>Actinopterygii</taxon>
        <taxon>Neopterygii</taxon>
        <taxon>Teleostei</taxon>
        <taxon>Neoteleostei</taxon>
        <taxon>Acanthomorphata</taxon>
        <taxon>Ovalentaria</taxon>
        <taxon>Blenniimorphae</taxon>
        <taxon>Blenniiformes</taxon>
        <taxon>Blennioidei</taxon>
        <taxon>Blenniidae</taxon>
        <taxon>Salariinae</taxon>
        <taxon>Salarias</taxon>
    </lineage>
</organism>
<dbReference type="AlphaFoldDB" id="A0A672GXP0"/>
<dbReference type="Proteomes" id="UP000472267">
    <property type="component" value="Chromosome 4"/>
</dbReference>
<keyword evidence="1" id="KW-0732">Signal</keyword>
<protein>
    <submittedName>
        <fullName evidence="2">Uncharacterized protein</fullName>
    </submittedName>
</protein>